<dbReference type="EMBL" id="QGUB01000001">
    <property type="protein sequence ID" value="PWW48907.1"/>
    <property type="molecule type" value="Genomic_DNA"/>
</dbReference>
<dbReference type="PROSITE" id="PS51352">
    <property type="entry name" value="THIOREDOXIN_2"/>
    <property type="match status" value="1"/>
</dbReference>
<comment type="caution">
    <text evidence="2">The sequence shown here is derived from an EMBL/GenBank/DDBJ whole genome shotgun (WGS) entry which is preliminary data.</text>
</comment>
<dbReference type="Proteomes" id="UP000246483">
    <property type="component" value="Unassembled WGS sequence"/>
</dbReference>
<protein>
    <submittedName>
        <fullName evidence="2">Thioredoxin</fullName>
    </submittedName>
</protein>
<dbReference type="InterPro" id="IPR036249">
    <property type="entry name" value="Thioredoxin-like_sf"/>
</dbReference>
<dbReference type="Gene3D" id="3.40.30.10">
    <property type="entry name" value="Glutaredoxin"/>
    <property type="match status" value="1"/>
</dbReference>
<dbReference type="AlphaFoldDB" id="A0A317RGL8"/>
<dbReference type="CDD" id="cd02947">
    <property type="entry name" value="TRX_family"/>
    <property type="match status" value="1"/>
</dbReference>
<dbReference type="SUPFAM" id="SSF52833">
    <property type="entry name" value="Thioredoxin-like"/>
    <property type="match status" value="1"/>
</dbReference>
<accession>A0A317RGL8</accession>
<proteinExistence type="predicted"/>
<reference evidence="2 3" key="1">
    <citation type="submission" date="2018-05" db="EMBL/GenBank/DDBJ databases">
        <title>Genomic Encyclopedia of Type Strains, Phase IV (KMG-IV): sequencing the most valuable type-strain genomes for metagenomic binning, comparative biology and taxonomic classification.</title>
        <authorList>
            <person name="Goeker M."/>
        </authorList>
    </citation>
    <scope>NUCLEOTIDE SEQUENCE [LARGE SCALE GENOMIC DNA]</scope>
    <source>
        <strain evidence="2 3">DSM 26006</strain>
    </source>
</reference>
<feature type="domain" description="Thioredoxin" evidence="1">
    <location>
        <begin position="1"/>
        <end position="88"/>
    </location>
</feature>
<gene>
    <name evidence="2" type="ORF">DFR36_101418</name>
</gene>
<evidence type="ECO:0000313" key="3">
    <source>
        <dbReference type="Proteomes" id="UP000246483"/>
    </source>
</evidence>
<evidence type="ECO:0000313" key="2">
    <source>
        <dbReference type="EMBL" id="PWW48907.1"/>
    </source>
</evidence>
<evidence type="ECO:0000259" key="1">
    <source>
        <dbReference type="PROSITE" id="PS51352"/>
    </source>
</evidence>
<sequence length="111" mass="12160">MGAGWWLVCLCAQWCGVCREFRPAFEALAREGLRLEWVDVEDDEDLVGELDIETFPTVLIAEGSRVRFFGTIVPQAGVLTRLLESLRATAGHAAAPDAGAQALLERIMASR</sequence>
<organism evidence="2 3">
    <name type="scientific">Melaminivora alkalimesophila</name>
    <dbReference type="NCBI Taxonomy" id="1165852"/>
    <lineage>
        <taxon>Bacteria</taxon>
        <taxon>Pseudomonadati</taxon>
        <taxon>Pseudomonadota</taxon>
        <taxon>Betaproteobacteria</taxon>
        <taxon>Burkholderiales</taxon>
        <taxon>Comamonadaceae</taxon>
        <taxon>Melaminivora</taxon>
    </lineage>
</organism>
<dbReference type="Pfam" id="PF00085">
    <property type="entry name" value="Thioredoxin"/>
    <property type="match status" value="1"/>
</dbReference>
<dbReference type="InterPro" id="IPR013766">
    <property type="entry name" value="Thioredoxin_domain"/>
</dbReference>
<name>A0A317RGL8_9BURK</name>
<keyword evidence="3" id="KW-1185">Reference proteome</keyword>